<dbReference type="PROSITE" id="PS50089">
    <property type="entry name" value="ZF_RING_2"/>
    <property type="match status" value="1"/>
</dbReference>
<keyword evidence="8" id="KW-1185">Reference proteome</keyword>
<dbReference type="AlphaFoldDB" id="A0A9P6GF57"/>
<feature type="compositionally biased region" description="Polar residues" evidence="5">
    <location>
        <begin position="280"/>
        <end position="293"/>
    </location>
</feature>
<keyword evidence="1" id="KW-0479">Metal-binding</keyword>
<dbReference type="EMBL" id="WJXW01000007">
    <property type="protein sequence ID" value="KAF9734642.1"/>
    <property type="molecule type" value="Genomic_DNA"/>
</dbReference>
<evidence type="ECO:0000256" key="2">
    <source>
        <dbReference type="ARBA" id="ARBA00022771"/>
    </source>
</evidence>
<dbReference type="Proteomes" id="UP000756921">
    <property type="component" value="Unassembled WGS sequence"/>
</dbReference>
<accession>A0A9P6GF57</accession>
<evidence type="ECO:0000256" key="1">
    <source>
        <dbReference type="ARBA" id="ARBA00022723"/>
    </source>
</evidence>
<dbReference type="SMART" id="SM00184">
    <property type="entry name" value="RING"/>
    <property type="match status" value="1"/>
</dbReference>
<evidence type="ECO:0000256" key="4">
    <source>
        <dbReference type="PROSITE-ProRule" id="PRU00175"/>
    </source>
</evidence>
<feature type="compositionally biased region" description="Polar residues" evidence="5">
    <location>
        <begin position="246"/>
        <end position="257"/>
    </location>
</feature>
<dbReference type="Gene3D" id="3.30.40.10">
    <property type="entry name" value="Zinc/RING finger domain, C3HC4 (zinc finger)"/>
    <property type="match status" value="1"/>
</dbReference>
<dbReference type="GO" id="GO:0008270">
    <property type="term" value="F:zinc ion binding"/>
    <property type="evidence" value="ECO:0007669"/>
    <property type="project" value="UniProtKB-KW"/>
</dbReference>
<feature type="compositionally biased region" description="Basic and acidic residues" evidence="5">
    <location>
        <begin position="137"/>
        <end position="147"/>
    </location>
</feature>
<feature type="region of interest" description="Disordered" evidence="5">
    <location>
        <begin position="84"/>
        <end position="170"/>
    </location>
</feature>
<gene>
    <name evidence="7" type="ORF">PMIN01_07545</name>
</gene>
<evidence type="ECO:0000313" key="8">
    <source>
        <dbReference type="Proteomes" id="UP000756921"/>
    </source>
</evidence>
<sequence length="293" mass="33069">MAAPNKAIFLRDQMHIMRSYPRTCSICTHRFDEENSFKNIHSPVRLQVCGHVFGMKCIVDWANNRDKDDHNQCPFCGKRLFIKEDQQPSPSDTERSSRTRYSSRHENEGPRSRYGGSPRYAARTETIGDGASTARISRHDGRSENAESSRMPSGAQVGSRSIEISISRRTSRCEGLAPAWERNTPRVDPRSFDTYSQQQASRRENVLPFGAYNVPWGNQDHNQPPAYRFRNVSQGNPGYYTPARPTVQTTAPSTHNWDITPPSQGPPLPSDECESRRAGWSTSTSGSQDTWTS</sequence>
<feature type="compositionally biased region" description="Low complexity" evidence="5">
    <location>
        <begin position="159"/>
        <end position="168"/>
    </location>
</feature>
<dbReference type="SUPFAM" id="SSF57850">
    <property type="entry name" value="RING/U-box"/>
    <property type="match status" value="1"/>
</dbReference>
<comment type="caution">
    <text evidence="7">The sequence shown here is derived from an EMBL/GenBank/DDBJ whole genome shotgun (WGS) entry which is preliminary data.</text>
</comment>
<feature type="compositionally biased region" description="Basic and acidic residues" evidence="5">
    <location>
        <begin position="84"/>
        <end position="111"/>
    </location>
</feature>
<keyword evidence="3" id="KW-0862">Zinc</keyword>
<protein>
    <submittedName>
        <fullName evidence="7">RING-finger domain containing protein</fullName>
    </submittedName>
</protein>
<feature type="domain" description="RING-type" evidence="6">
    <location>
        <begin position="24"/>
        <end position="76"/>
    </location>
</feature>
<name>A0A9P6GF57_9PLEO</name>
<evidence type="ECO:0000313" key="7">
    <source>
        <dbReference type="EMBL" id="KAF9734642.1"/>
    </source>
</evidence>
<dbReference type="InterPro" id="IPR027370">
    <property type="entry name" value="Znf-RING_euk"/>
</dbReference>
<organism evidence="7 8">
    <name type="scientific">Paraphaeosphaeria minitans</name>
    <dbReference type="NCBI Taxonomy" id="565426"/>
    <lineage>
        <taxon>Eukaryota</taxon>
        <taxon>Fungi</taxon>
        <taxon>Dikarya</taxon>
        <taxon>Ascomycota</taxon>
        <taxon>Pezizomycotina</taxon>
        <taxon>Dothideomycetes</taxon>
        <taxon>Pleosporomycetidae</taxon>
        <taxon>Pleosporales</taxon>
        <taxon>Massarineae</taxon>
        <taxon>Didymosphaeriaceae</taxon>
        <taxon>Paraphaeosphaeria</taxon>
    </lineage>
</organism>
<proteinExistence type="predicted"/>
<reference evidence="7" key="1">
    <citation type="journal article" date="2020" name="Mol. Plant Microbe Interact.">
        <title>Genome Sequence of the Biocontrol Agent Coniothyrium minitans strain Conio (IMI 134523).</title>
        <authorList>
            <person name="Patel D."/>
            <person name="Shittu T.A."/>
            <person name="Baroncelli R."/>
            <person name="Muthumeenakshi S."/>
            <person name="Osborne T.H."/>
            <person name="Janganan T.K."/>
            <person name="Sreenivasaprasad S."/>
        </authorList>
    </citation>
    <scope>NUCLEOTIDE SEQUENCE</scope>
    <source>
        <strain evidence="7">Conio</strain>
    </source>
</reference>
<keyword evidence="2 4" id="KW-0863">Zinc-finger</keyword>
<feature type="region of interest" description="Disordered" evidence="5">
    <location>
        <begin position="233"/>
        <end position="293"/>
    </location>
</feature>
<dbReference type="InterPro" id="IPR001841">
    <property type="entry name" value="Znf_RING"/>
</dbReference>
<evidence type="ECO:0000256" key="3">
    <source>
        <dbReference type="ARBA" id="ARBA00022833"/>
    </source>
</evidence>
<evidence type="ECO:0000256" key="5">
    <source>
        <dbReference type="SAM" id="MobiDB-lite"/>
    </source>
</evidence>
<dbReference type="Pfam" id="PF13445">
    <property type="entry name" value="zf-RING_UBOX"/>
    <property type="match status" value="1"/>
</dbReference>
<dbReference type="OrthoDB" id="5396564at2759"/>
<dbReference type="InterPro" id="IPR013083">
    <property type="entry name" value="Znf_RING/FYVE/PHD"/>
</dbReference>
<evidence type="ECO:0000259" key="6">
    <source>
        <dbReference type="PROSITE" id="PS50089"/>
    </source>
</evidence>